<feature type="active site" description="For ATPase activity" evidence="1">
    <location>
        <position position="181"/>
    </location>
</feature>
<feature type="binding site" evidence="1">
    <location>
        <position position="390"/>
    </location>
    <ligand>
        <name>Mg(2+)</name>
        <dbReference type="ChEBI" id="CHEBI:18420"/>
        <note>catalytic; for nuclease activity</note>
    </ligand>
</feature>
<keyword evidence="1" id="KW-0547">Nucleotide-binding</keyword>
<accession>A0A1S6KVQ4</accession>
<evidence type="ECO:0000256" key="1">
    <source>
        <dbReference type="HAMAP-Rule" id="MF_04144"/>
    </source>
</evidence>
<dbReference type="EMBL" id="KY581279">
    <property type="protein sequence ID" value="AQT25513.1"/>
    <property type="molecule type" value="Genomic_DNA"/>
</dbReference>
<name>A0A1S6KVQ4_9CAUD</name>
<dbReference type="GO" id="GO:0098009">
    <property type="term" value="C:viral terminase, large subunit"/>
    <property type="evidence" value="ECO:0007669"/>
    <property type="project" value="UniProtKB-UniRule"/>
</dbReference>
<dbReference type="Gene3D" id="3.40.50.300">
    <property type="entry name" value="P-loop containing nucleotide triphosphate hydrolases"/>
    <property type="match status" value="1"/>
</dbReference>
<keyword evidence="1" id="KW-1188">Viral release from host cell</keyword>
<comment type="subunit">
    <text evidence="1">Interacts (via N-terminus) with the terminase small subunit (via C-terminus); the active complex is probably heterooligomeric. Interacts (via C-terminus) with the portal protein; this interaction allows the packaging of viral DNA.</text>
</comment>
<comment type="function">
    <text evidence="1">The terminase large subunit acts as an ATP driven molecular motor necessary for viral DNA translocation into empty capsids and as an endonuclease that cuts the viral genome from the concetamer to initiate and to end the packaging reaction. The terminase lies at a unique vertex of the procapsid and is composed of two subunits, a small terminase subunit involved in viral DNA recognition, and a large terminase subunit possessing endonucleolytic and ATPase activities (DNA maturation and packaging). The endonuclease activity cleaves the viral DNA generating 5'overhangs. The strand separation activity separates the cohesive ends generating the single-stranded 'sticky' ends of the mature genome. The DNA-terminase complex binds to the portal of the procapsid thereby activating the translocase activity of the terminase. The terminase packages the viral DNA into the procapsid until the next concatemer reaches the complex. The downstream site is then cut generating the mature right end of the genome, the heterotrimer undocks from the DNA-filled head and remains bound to the left end of concatemer's next genome.</text>
</comment>
<comment type="cofactor">
    <cofactor evidence="1">
        <name>Mg(2+)</name>
        <dbReference type="ChEBI" id="CHEBI:18420"/>
    </cofactor>
</comment>
<dbReference type="EC" id="3.6.4.-" evidence="1"/>
<dbReference type="InterPro" id="IPR027417">
    <property type="entry name" value="P-loop_NTPase"/>
</dbReference>
<comment type="domain">
    <text evidence="1">The N-terminus is involved in the formation of the heterotrimer with the small subunit. The N-terminus part contains the translocase activity involved in DNA packaging. At the N-terminus, there is a high affinity ATPase center that is probably needed for the packaging activity. The Walker A motif of the ATPase center is responsible for interacting with the ATP phosphate and the Q motif governs force generation and the interaction with DNA. The C-terminus contains the site specific endonuclease (cos-cleavage) and strand separation activities required for genome maturation. A second ATPase catalytic site regulates the genome maturation. The C-terminus very end is involved in binding to the procapsid. Contains a basic leucine zipper (bZIP) that may be involved in the formation of the terminase.</text>
</comment>
<dbReference type="InterPro" id="IPR008866">
    <property type="entry name" value="Phage_lambda_GpA-like"/>
</dbReference>
<feature type="short sequence motif" description="Walker A motif" evidence="1">
    <location>
        <begin position="82"/>
        <end position="89"/>
    </location>
</feature>
<feature type="domain" description="Phage terminase large subunit GpA ATPase" evidence="2">
    <location>
        <begin position="79"/>
        <end position="263"/>
    </location>
</feature>
<keyword evidence="1" id="KW-1035">Host cytoplasm</keyword>
<dbReference type="Proteomes" id="UP000221212">
    <property type="component" value="Segment"/>
</dbReference>
<comment type="caution">
    <text evidence="1">Lacks conserved residue(s) required for the propagation of feature annotation.</text>
</comment>
<dbReference type="GO" id="GO:0016887">
    <property type="term" value="F:ATP hydrolysis activity"/>
    <property type="evidence" value="ECO:0007669"/>
    <property type="project" value="UniProtKB-UniRule"/>
</dbReference>
<dbReference type="HAMAP" id="MF_04144">
    <property type="entry name" value="TERL_LAMBDA"/>
    <property type="match status" value="1"/>
</dbReference>
<dbReference type="EC" id="3.1.21.4" evidence="1"/>
<evidence type="ECO:0000313" key="3">
    <source>
        <dbReference type="EMBL" id="AQT25513.1"/>
    </source>
</evidence>
<dbReference type="GO" id="GO:0005524">
    <property type="term" value="F:ATP binding"/>
    <property type="evidence" value="ECO:0007669"/>
    <property type="project" value="UniProtKB-UniRule"/>
</dbReference>
<keyword evidence="1" id="KW-0540">Nuclease</keyword>
<reference evidence="3 4" key="1">
    <citation type="submission" date="2017-02" db="EMBL/GenBank/DDBJ databases">
        <title>Complete genome sequence of Staphylococcus aureus bacteriophage pSa-3.</title>
        <authorList>
            <person name="Kim S.G."/>
            <person name="Park S.C."/>
        </authorList>
    </citation>
    <scope>NUCLEOTIDE SEQUENCE [LARGE SCALE GENOMIC DNA]</scope>
</reference>
<keyword evidence="1" id="KW-0479">Metal-binding</keyword>
<sequence>MDGKELIKIAQETFQTEKITREQIDHIINMLNPSTYMLKYHTLRGHPITFSIPNRDRSKAQAHRPWQTRIVNDTHPNKAVIKSRQLGLSEMGVMEMVHFADMHSYANAKCLYTFPTNEQMKKFVQSRLNPVLEKEYFRDIVDWDKDSLGFKKIRNSSLFFRTSSKASTVEGVDIDYLSLDEYDRVNLLAESSALESMSSSPFKIVRRWSTPSVPGMGIHKLYQQSDQWYYGHRCQHCDYLNEMSYNDYNPDNLEESGNMLCVNPEGVDEQAKTVQNGSYQFVCQKCGKPLDRWYNGEWHCKYPERTKGNKGVRGYLITQMNAVWISADELKEKEMNTESKQAFYNYILGYPFEDVKLRVNEEDVYGNKSPIAETQLMKRDRYSHIAIGIDWGNTHWITVHGMLPNGKVDLIRLFSVKKMTRPDLVEADLEKIIWEISKYDPDIIIADNGDSGNNVLKLINHFGKDKVFGCTYKSSPKSTGQLRPEFNENNNRVTVDKLMQNKRYVQALKTKDISVYSTVDDDLKTFLKHWQNVVIMDEEDEKTGEMYQVIKRKGDDHYAQASVYAYIGLTRIKELLKEGNGTSFGSTFVSTDYNQEGNKQFYFDE</sequence>
<evidence type="ECO:0000313" key="4">
    <source>
        <dbReference type="Proteomes" id="UP000221212"/>
    </source>
</evidence>
<proteinExistence type="inferred from homology"/>
<protein>
    <recommendedName>
        <fullName evidence="1">Terminase, large subunit</fullName>
    </recommendedName>
    <alternativeName>
        <fullName evidence="1">DNA-packaging protein</fullName>
    </alternativeName>
    <alternativeName>
        <fullName evidence="1">Large terminase protein</fullName>
    </alternativeName>
    <domain>
        <recommendedName>
            <fullName evidence="1">Endonuclease</fullName>
            <ecNumber evidence="1">3.1.21.4</ecNumber>
        </recommendedName>
    </domain>
    <domain>
        <recommendedName>
            <fullName evidence="1">ATPase</fullName>
            <ecNumber evidence="1">3.6.4.-</ecNumber>
        </recommendedName>
    </domain>
</protein>
<keyword evidence="1" id="KW-0460">Magnesium</keyword>
<feature type="short sequence motif" description="Walker B motif" evidence="1">
    <location>
        <begin position="176"/>
        <end position="181"/>
    </location>
</feature>
<evidence type="ECO:0000259" key="2">
    <source>
        <dbReference type="Pfam" id="PF05876"/>
    </source>
</evidence>
<comment type="subcellular location">
    <subcellularLocation>
        <location evidence="1">Host cytoplasm</location>
    </subcellularLocation>
    <text evidence="1">The terminase lies at a unique vertex of the procapsid during viral DNA packaging.</text>
</comment>
<comment type="catalytic activity">
    <reaction evidence="1">
        <text>Endonucleolytic cleavage of DNA to give specific double-stranded fragments with terminal 5'-phosphates.</text>
        <dbReference type="EC" id="3.1.21.4"/>
    </reaction>
</comment>
<keyword evidence="1" id="KW-0067">ATP-binding</keyword>
<dbReference type="GO" id="GO:0009036">
    <property type="term" value="F:type II site-specific deoxyribonuclease activity"/>
    <property type="evidence" value="ECO:0007669"/>
    <property type="project" value="UniProtKB-UniRule"/>
</dbReference>
<gene>
    <name evidence="3" type="ORF">pSa3_074</name>
</gene>
<dbReference type="GO" id="GO:0046872">
    <property type="term" value="F:metal ion binding"/>
    <property type="evidence" value="ECO:0007669"/>
    <property type="project" value="UniProtKB-UniRule"/>
</dbReference>
<dbReference type="GO" id="GO:0030430">
    <property type="term" value="C:host cell cytoplasm"/>
    <property type="evidence" value="ECO:0007669"/>
    <property type="project" value="UniProtKB-SubCell"/>
</dbReference>
<dbReference type="InterPro" id="IPR046453">
    <property type="entry name" value="GpA_ATPase"/>
</dbReference>
<comment type="similarity">
    <text evidence="1">Belongs to the lambdavirus large terminase family.</text>
</comment>
<dbReference type="GO" id="GO:0019073">
    <property type="term" value="P:viral DNA genome packaging"/>
    <property type="evidence" value="ECO:0007669"/>
    <property type="project" value="UniProtKB-UniRule"/>
</dbReference>
<keyword evidence="1" id="KW-0378">Hydrolase</keyword>
<keyword evidence="1" id="KW-0231">Viral genome packaging</keyword>
<keyword evidence="1" id="KW-0255">Endonuclease</keyword>
<organism evidence="3 4">
    <name type="scientific">Staphylococcus phage pSa-3</name>
    <dbReference type="NCBI Taxonomy" id="1961797"/>
    <lineage>
        <taxon>Viruses</taxon>
        <taxon>Duplodnaviria</taxon>
        <taxon>Heunggongvirae</taxon>
        <taxon>Uroviricota</taxon>
        <taxon>Caudoviricetes</taxon>
        <taxon>Herelleviridae</taxon>
        <taxon>Twortvirinae</taxon>
        <taxon>Kayvirus</taxon>
        <taxon>Kayvirus G1</taxon>
    </lineage>
</organism>
<dbReference type="Pfam" id="PF05876">
    <property type="entry name" value="GpA_ATPase"/>
    <property type="match status" value="1"/>
</dbReference>